<protein>
    <submittedName>
        <fullName evidence="3">Long-chain fatty acid--CoA ligase</fullName>
    </submittedName>
</protein>
<dbReference type="EMBL" id="CP109441">
    <property type="protein sequence ID" value="WUV43482.1"/>
    <property type="molecule type" value="Genomic_DNA"/>
</dbReference>
<dbReference type="Gene3D" id="3.30.300.30">
    <property type="match status" value="1"/>
</dbReference>
<evidence type="ECO:0000313" key="4">
    <source>
        <dbReference type="Proteomes" id="UP001432062"/>
    </source>
</evidence>
<dbReference type="Proteomes" id="UP001432062">
    <property type="component" value="Chromosome"/>
</dbReference>
<dbReference type="InterPro" id="IPR045851">
    <property type="entry name" value="AMP-bd_C_sf"/>
</dbReference>
<dbReference type="InterPro" id="IPR042099">
    <property type="entry name" value="ANL_N_sf"/>
</dbReference>
<evidence type="ECO:0000259" key="1">
    <source>
        <dbReference type="Pfam" id="PF00501"/>
    </source>
</evidence>
<gene>
    <name evidence="3" type="ORF">OG563_30220</name>
</gene>
<dbReference type="Pfam" id="PF13193">
    <property type="entry name" value="AMP-binding_C"/>
    <property type="match status" value="1"/>
</dbReference>
<dbReference type="RefSeq" id="WP_327096674.1">
    <property type="nucleotide sequence ID" value="NZ_CP109149.1"/>
</dbReference>
<dbReference type="Pfam" id="PF00501">
    <property type="entry name" value="AMP-binding"/>
    <property type="match status" value="1"/>
</dbReference>
<dbReference type="SUPFAM" id="SSF56801">
    <property type="entry name" value="Acetyl-CoA synthetase-like"/>
    <property type="match status" value="1"/>
</dbReference>
<proteinExistence type="predicted"/>
<keyword evidence="4" id="KW-1185">Reference proteome</keyword>
<dbReference type="GO" id="GO:0016874">
    <property type="term" value="F:ligase activity"/>
    <property type="evidence" value="ECO:0007669"/>
    <property type="project" value="UniProtKB-KW"/>
</dbReference>
<dbReference type="PANTHER" id="PTHR43767:SF12">
    <property type="entry name" value="AMP-DEPENDENT SYNTHETASE AND LIGASE"/>
    <property type="match status" value="1"/>
</dbReference>
<dbReference type="InterPro" id="IPR025110">
    <property type="entry name" value="AMP-bd_C"/>
</dbReference>
<accession>A0ABZ1YJS0</accession>
<feature type="domain" description="AMP-dependent synthetase/ligase" evidence="1">
    <location>
        <begin position="22"/>
        <end position="371"/>
    </location>
</feature>
<dbReference type="CDD" id="cd05936">
    <property type="entry name" value="FC-FACS_FadD_like"/>
    <property type="match status" value="1"/>
</dbReference>
<name>A0ABZ1YJS0_9NOCA</name>
<dbReference type="InterPro" id="IPR020845">
    <property type="entry name" value="AMP-binding_CS"/>
</dbReference>
<dbReference type="Gene3D" id="3.40.50.12780">
    <property type="entry name" value="N-terminal domain of ligase-like"/>
    <property type="match status" value="1"/>
</dbReference>
<feature type="domain" description="AMP-binding enzyme C-terminal" evidence="2">
    <location>
        <begin position="421"/>
        <end position="496"/>
    </location>
</feature>
<dbReference type="InterPro" id="IPR050237">
    <property type="entry name" value="ATP-dep_AMP-bd_enzyme"/>
</dbReference>
<dbReference type="InterPro" id="IPR000873">
    <property type="entry name" value="AMP-dep_synth/lig_dom"/>
</dbReference>
<sequence length="513" mass="54596">MPANPASPTASNQLTNVADRCWQHAAERPDAIALLATDTQLTYGELARRSAAYGGLLRESGIATGDRVLLVAPTVGEFVVAYLGAQLIGAIAITMNTMATAPEIGYVLDDSGARIVIAWHGALEAAREAATERNLPLLVLAPGAHAEPAQPVAEPVRRRADDTAVLLYTSGTTGKPKGVELTVTNLTETARIFTDQLQLGPDDRFGTGLPLFHVYGQAVCLLTALHAGASFAMVTPFEPRAMIAMIRDQQLTHVAGVPTMWNAMLHAAGDYSAADFASLRLAASGGASLPGEVIRAFSDRFGCTILEGYGLTESTGAATYNPLNREQRVGSVGAALPGTSIEVRDPDGNVLPADTVGEIFLRGPSIMKGYWNRPDATAADLSDGWLKSGDLGRVDADGYVYIVDRAKDLIIRGGYNVYPREVEEVLYEHPDVVEVAVIGIPDEHYGEEVGAVVAATPGVELDPADLRSWAKERLSAYKVPHRFAFTDQLPKGATGKILKRALDPNLFTDKAAR</sequence>
<keyword evidence="3" id="KW-0436">Ligase</keyword>
<organism evidence="3 4">
    <name type="scientific">Nocardia vinacea</name>
    <dbReference type="NCBI Taxonomy" id="96468"/>
    <lineage>
        <taxon>Bacteria</taxon>
        <taxon>Bacillati</taxon>
        <taxon>Actinomycetota</taxon>
        <taxon>Actinomycetes</taxon>
        <taxon>Mycobacteriales</taxon>
        <taxon>Nocardiaceae</taxon>
        <taxon>Nocardia</taxon>
    </lineage>
</organism>
<evidence type="ECO:0000259" key="2">
    <source>
        <dbReference type="Pfam" id="PF13193"/>
    </source>
</evidence>
<dbReference type="PANTHER" id="PTHR43767">
    <property type="entry name" value="LONG-CHAIN-FATTY-ACID--COA LIGASE"/>
    <property type="match status" value="1"/>
</dbReference>
<reference evidence="3" key="1">
    <citation type="submission" date="2022-10" db="EMBL/GenBank/DDBJ databases">
        <title>The complete genomes of actinobacterial strains from the NBC collection.</title>
        <authorList>
            <person name="Joergensen T.S."/>
            <person name="Alvarez Arevalo M."/>
            <person name="Sterndorff E.B."/>
            <person name="Faurdal D."/>
            <person name="Vuksanovic O."/>
            <person name="Mourched A.-S."/>
            <person name="Charusanti P."/>
            <person name="Shaw S."/>
            <person name="Blin K."/>
            <person name="Weber T."/>
        </authorList>
    </citation>
    <scope>NUCLEOTIDE SEQUENCE</scope>
    <source>
        <strain evidence="3">NBC_01482</strain>
    </source>
</reference>
<dbReference type="PROSITE" id="PS00455">
    <property type="entry name" value="AMP_BINDING"/>
    <property type="match status" value="1"/>
</dbReference>
<evidence type="ECO:0000313" key="3">
    <source>
        <dbReference type="EMBL" id="WUV43482.1"/>
    </source>
</evidence>